<dbReference type="CDD" id="cd18186">
    <property type="entry name" value="BTB_POZ_ZBTB_KLHL-like"/>
    <property type="match status" value="1"/>
</dbReference>
<evidence type="ECO:0000259" key="2">
    <source>
        <dbReference type="PROSITE" id="PS50097"/>
    </source>
</evidence>
<dbReference type="Pfam" id="PF00651">
    <property type="entry name" value="BTB"/>
    <property type="match status" value="1"/>
</dbReference>
<keyword evidence="1" id="KW-0175">Coiled coil</keyword>
<evidence type="ECO:0000313" key="3">
    <source>
        <dbReference type="EMBL" id="KAF2762895.1"/>
    </source>
</evidence>
<feature type="domain" description="BTB" evidence="2">
    <location>
        <begin position="18"/>
        <end position="89"/>
    </location>
</feature>
<feature type="coiled-coil region" evidence="1">
    <location>
        <begin position="203"/>
        <end position="265"/>
    </location>
</feature>
<dbReference type="InterPro" id="IPR000210">
    <property type="entry name" value="BTB/POZ_dom"/>
</dbReference>
<dbReference type="InterPro" id="IPR011333">
    <property type="entry name" value="SKP1/BTB/POZ_sf"/>
</dbReference>
<dbReference type="PROSITE" id="PS50097">
    <property type="entry name" value="BTB"/>
    <property type="match status" value="1"/>
</dbReference>
<organism evidence="3 4">
    <name type="scientific">Pseudovirgaria hyperparasitica</name>
    <dbReference type="NCBI Taxonomy" id="470096"/>
    <lineage>
        <taxon>Eukaryota</taxon>
        <taxon>Fungi</taxon>
        <taxon>Dikarya</taxon>
        <taxon>Ascomycota</taxon>
        <taxon>Pezizomycotina</taxon>
        <taxon>Dothideomycetes</taxon>
        <taxon>Dothideomycetes incertae sedis</taxon>
        <taxon>Acrospermales</taxon>
        <taxon>Acrospermaceae</taxon>
        <taxon>Pseudovirgaria</taxon>
    </lineage>
</organism>
<dbReference type="SMART" id="SM00225">
    <property type="entry name" value="BTB"/>
    <property type="match status" value="1"/>
</dbReference>
<dbReference type="Gene3D" id="1.10.287.1490">
    <property type="match status" value="1"/>
</dbReference>
<evidence type="ECO:0000256" key="1">
    <source>
        <dbReference type="SAM" id="Coils"/>
    </source>
</evidence>
<sequence length="379" mass="42123">MAPSDDGFGQLLETGEYSDCIIVCIGPEVNYEFRTHKSVVCCQSPVLRAAFNRSSMENSPDTILIEDYDLTTVAHMMDFLYKKSYSVNVTDVDDKDISNKLIQHIRVNAIAECYKIEQLKSLASSQFHSLLESSFTITGLAHVITELSAINETSMKADLASALSKNPANAVKYLSAQRGKVDELWFYVLLCFGLEHGAIQSHLDKTQAMLSHEETEMENVRSKLSEVMTELSDAKVELSSTKTELSDLKTLYHVTQSQLQRLEAALLTKETQLSTTNAGLAHSKNDLSNVEILHSRELTKVKAQLANVKVELANTTAKPTRQNASRQGLTANQKDELADFKACVKKVNDTNECRHCGESFKWRVDGALNLRCGACTTRN</sequence>
<name>A0A6A6WL18_9PEZI</name>
<dbReference type="SUPFAM" id="SSF54695">
    <property type="entry name" value="POZ domain"/>
    <property type="match status" value="1"/>
</dbReference>
<proteinExistence type="predicted"/>
<evidence type="ECO:0000313" key="4">
    <source>
        <dbReference type="Proteomes" id="UP000799437"/>
    </source>
</evidence>
<dbReference type="OrthoDB" id="6359816at2759"/>
<protein>
    <recommendedName>
        <fullName evidence="2">BTB domain-containing protein</fullName>
    </recommendedName>
</protein>
<dbReference type="AlphaFoldDB" id="A0A6A6WL18"/>
<dbReference type="RefSeq" id="XP_033605346.1">
    <property type="nucleotide sequence ID" value="XM_033743049.1"/>
</dbReference>
<dbReference type="EMBL" id="ML996565">
    <property type="protein sequence ID" value="KAF2762895.1"/>
    <property type="molecule type" value="Genomic_DNA"/>
</dbReference>
<reference evidence="3" key="1">
    <citation type="journal article" date="2020" name="Stud. Mycol.">
        <title>101 Dothideomycetes genomes: a test case for predicting lifestyles and emergence of pathogens.</title>
        <authorList>
            <person name="Haridas S."/>
            <person name="Albert R."/>
            <person name="Binder M."/>
            <person name="Bloem J."/>
            <person name="Labutti K."/>
            <person name="Salamov A."/>
            <person name="Andreopoulos B."/>
            <person name="Baker S."/>
            <person name="Barry K."/>
            <person name="Bills G."/>
            <person name="Bluhm B."/>
            <person name="Cannon C."/>
            <person name="Castanera R."/>
            <person name="Culley D."/>
            <person name="Daum C."/>
            <person name="Ezra D."/>
            <person name="Gonzalez J."/>
            <person name="Henrissat B."/>
            <person name="Kuo A."/>
            <person name="Liang C."/>
            <person name="Lipzen A."/>
            <person name="Lutzoni F."/>
            <person name="Magnuson J."/>
            <person name="Mondo S."/>
            <person name="Nolan M."/>
            <person name="Ohm R."/>
            <person name="Pangilinan J."/>
            <person name="Park H.-J."/>
            <person name="Ramirez L."/>
            <person name="Alfaro M."/>
            <person name="Sun H."/>
            <person name="Tritt A."/>
            <person name="Yoshinaga Y."/>
            <person name="Zwiers L.-H."/>
            <person name="Turgeon B."/>
            <person name="Goodwin S."/>
            <person name="Spatafora J."/>
            <person name="Crous P."/>
            <person name="Grigoriev I."/>
        </authorList>
    </citation>
    <scope>NUCLEOTIDE SEQUENCE</scope>
    <source>
        <strain evidence="3">CBS 121739</strain>
    </source>
</reference>
<dbReference type="Gene3D" id="3.30.710.10">
    <property type="entry name" value="Potassium Channel Kv1.1, Chain A"/>
    <property type="match status" value="1"/>
</dbReference>
<dbReference type="GeneID" id="54484103"/>
<gene>
    <name evidence="3" type="ORF">EJ05DRAFT_471861</name>
</gene>
<dbReference type="Proteomes" id="UP000799437">
    <property type="component" value="Unassembled WGS sequence"/>
</dbReference>
<accession>A0A6A6WL18</accession>
<keyword evidence="4" id="KW-1185">Reference proteome</keyword>
<dbReference type="PANTHER" id="PTHR47843">
    <property type="entry name" value="BTB DOMAIN-CONTAINING PROTEIN-RELATED"/>
    <property type="match status" value="1"/>
</dbReference>